<proteinExistence type="predicted"/>
<keyword evidence="1" id="KW-0812">Transmembrane</keyword>
<accession>A0A0M0G0A1</accession>
<evidence type="ECO:0000313" key="2">
    <source>
        <dbReference type="EMBL" id="KON83203.1"/>
    </source>
</evidence>
<keyword evidence="3" id="KW-1185">Reference proteome</keyword>
<feature type="transmembrane region" description="Helical" evidence="1">
    <location>
        <begin position="63"/>
        <end position="84"/>
    </location>
</feature>
<comment type="caution">
    <text evidence="2">The sequence shown here is derived from an EMBL/GenBank/DDBJ whole genome shotgun (WGS) entry which is preliminary data.</text>
</comment>
<reference evidence="3" key="1">
    <citation type="submission" date="2015-07" db="EMBL/GenBank/DDBJ databases">
        <title>Fjat-14235 jcm11544.</title>
        <authorList>
            <person name="Liu B."/>
            <person name="Wang J."/>
            <person name="Zhu Y."/>
            <person name="Liu G."/>
            <person name="Chen Q."/>
            <person name="Chen Z."/>
            <person name="Lan J."/>
            <person name="Che J."/>
            <person name="Ge C."/>
            <person name="Shi H."/>
            <person name="Pan Z."/>
            <person name="Liu X."/>
        </authorList>
    </citation>
    <scope>NUCLEOTIDE SEQUENCE [LARGE SCALE GENOMIC DNA]</scope>
    <source>
        <strain evidence="3">JCM 11544</strain>
    </source>
</reference>
<dbReference type="RefSeq" id="WP_053429825.1">
    <property type="nucleotide sequence ID" value="NZ_LGUE01000008.1"/>
</dbReference>
<organism evidence="2 3">
    <name type="scientific">Rossellomorea marisflavi</name>
    <dbReference type="NCBI Taxonomy" id="189381"/>
    <lineage>
        <taxon>Bacteria</taxon>
        <taxon>Bacillati</taxon>
        <taxon>Bacillota</taxon>
        <taxon>Bacilli</taxon>
        <taxon>Bacillales</taxon>
        <taxon>Bacillaceae</taxon>
        <taxon>Rossellomorea</taxon>
    </lineage>
</organism>
<keyword evidence="1" id="KW-1133">Transmembrane helix</keyword>
<dbReference type="OrthoDB" id="2941642at2"/>
<dbReference type="AlphaFoldDB" id="A0A0M0G0A1"/>
<name>A0A0M0G0A1_9BACI</name>
<protein>
    <submittedName>
        <fullName evidence="2">Uncharacterized protein</fullName>
    </submittedName>
</protein>
<feature type="transmembrane region" description="Helical" evidence="1">
    <location>
        <begin position="38"/>
        <end position="56"/>
    </location>
</feature>
<dbReference type="EMBL" id="LGUE01000008">
    <property type="protein sequence ID" value="KON83203.1"/>
    <property type="molecule type" value="Genomic_DNA"/>
</dbReference>
<gene>
    <name evidence="2" type="ORF">AF331_20490</name>
</gene>
<dbReference type="PATRIC" id="fig|189381.12.peg.3637"/>
<evidence type="ECO:0000313" key="3">
    <source>
        <dbReference type="Proteomes" id="UP000037405"/>
    </source>
</evidence>
<dbReference type="Proteomes" id="UP000037405">
    <property type="component" value="Unassembled WGS sequence"/>
</dbReference>
<evidence type="ECO:0000256" key="1">
    <source>
        <dbReference type="SAM" id="Phobius"/>
    </source>
</evidence>
<feature type="transmembrane region" description="Helical" evidence="1">
    <location>
        <begin position="12"/>
        <end position="32"/>
    </location>
</feature>
<keyword evidence="1" id="KW-0472">Membrane</keyword>
<sequence>MEQFVSPGKVVASAGAFIFGGIALNLLLHPLGSHEMKGFLLFLVVGAVLYYGLLALHRINRMITMALLGLIGIGSMVTAVYLLLHPVAH</sequence>